<evidence type="ECO:0000313" key="2">
    <source>
        <dbReference type="Proteomes" id="UP000027222"/>
    </source>
</evidence>
<dbReference type="Proteomes" id="UP000027222">
    <property type="component" value="Unassembled WGS sequence"/>
</dbReference>
<evidence type="ECO:0000313" key="1">
    <source>
        <dbReference type="EMBL" id="KDR72373.1"/>
    </source>
</evidence>
<keyword evidence="2" id="KW-1185">Reference proteome</keyword>
<dbReference type="HOGENOM" id="CLU_034012_0_0_1"/>
<feature type="non-terminal residue" evidence="1">
    <location>
        <position position="236"/>
    </location>
</feature>
<dbReference type="AlphaFoldDB" id="A0A067T026"/>
<name>A0A067T026_GALM3</name>
<reference evidence="2" key="1">
    <citation type="journal article" date="2014" name="Proc. Natl. Acad. Sci. U.S.A.">
        <title>Extensive sampling of basidiomycete genomes demonstrates inadequacy of the white-rot/brown-rot paradigm for wood decay fungi.</title>
        <authorList>
            <person name="Riley R."/>
            <person name="Salamov A.A."/>
            <person name="Brown D.W."/>
            <person name="Nagy L.G."/>
            <person name="Floudas D."/>
            <person name="Held B.W."/>
            <person name="Levasseur A."/>
            <person name="Lombard V."/>
            <person name="Morin E."/>
            <person name="Otillar R."/>
            <person name="Lindquist E.A."/>
            <person name="Sun H."/>
            <person name="LaButti K.M."/>
            <person name="Schmutz J."/>
            <person name="Jabbour D."/>
            <person name="Luo H."/>
            <person name="Baker S.E."/>
            <person name="Pisabarro A.G."/>
            <person name="Walton J.D."/>
            <person name="Blanchette R.A."/>
            <person name="Henrissat B."/>
            <person name="Martin F."/>
            <person name="Cullen D."/>
            <person name="Hibbett D.S."/>
            <person name="Grigoriev I.V."/>
        </authorList>
    </citation>
    <scope>NUCLEOTIDE SEQUENCE [LARGE SCALE GENOMIC DNA]</scope>
    <source>
        <strain evidence="2">CBS 339.88</strain>
    </source>
</reference>
<dbReference type="OrthoDB" id="3229882at2759"/>
<accession>A0A067T026</accession>
<dbReference type="STRING" id="685588.A0A067T026"/>
<sequence length="236" mass="26272">MLLWISGSLTPQQIRDKLINRDKAFQAALIEYLEDAHTGDFLTGSMEDIKERVYNNNTSETDESSVDIHDPTLFLPTMPPKICNSDLCTGCPKCQQTKAWINSYQSEVDNIVLRSNVHSCRASSKGSESTGAPKNTPKGCLSPDGTCAARFPRDIYETTTIDPEDGHIDMKKTEQYINTYSPPLTMLMRSNADTTSLLSGTAVKAVISYVTDYVTKQALKTHQLFTTAYEVLQKQK</sequence>
<proteinExistence type="predicted"/>
<protein>
    <submittedName>
        <fullName evidence="1">Uncharacterized protein</fullName>
    </submittedName>
</protein>
<organism evidence="1 2">
    <name type="scientific">Galerina marginata (strain CBS 339.88)</name>
    <dbReference type="NCBI Taxonomy" id="685588"/>
    <lineage>
        <taxon>Eukaryota</taxon>
        <taxon>Fungi</taxon>
        <taxon>Dikarya</taxon>
        <taxon>Basidiomycota</taxon>
        <taxon>Agaricomycotina</taxon>
        <taxon>Agaricomycetes</taxon>
        <taxon>Agaricomycetidae</taxon>
        <taxon>Agaricales</taxon>
        <taxon>Agaricineae</taxon>
        <taxon>Strophariaceae</taxon>
        <taxon>Galerina</taxon>
    </lineage>
</organism>
<dbReference type="EMBL" id="KL142389">
    <property type="protein sequence ID" value="KDR72373.1"/>
    <property type="molecule type" value="Genomic_DNA"/>
</dbReference>
<gene>
    <name evidence="1" type="ORF">GALMADRAFT_46256</name>
</gene>